<feature type="region of interest" description="Disordered" evidence="1">
    <location>
        <begin position="493"/>
        <end position="516"/>
    </location>
</feature>
<evidence type="ECO:0000256" key="1">
    <source>
        <dbReference type="SAM" id="MobiDB-lite"/>
    </source>
</evidence>
<feature type="domain" description="Anti-CBASS protein Acb1-like N-terminal" evidence="2">
    <location>
        <begin position="103"/>
        <end position="455"/>
    </location>
</feature>
<dbReference type="EMBL" id="KY290954">
    <property type="protein sequence ID" value="APU01357.1"/>
    <property type="molecule type" value="Genomic_DNA"/>
</dbReference>
<protein>
    <recommendedName>
        <fullName evidence="2">Anti-CBASS protein Acb1-like N-terminal domain-containing protein</fullName>
    </recommendedName>
</protein>
<evidence type="ECO:0000259" key="2">
    <source>
        <dbReference type="Pfam" id="PF06381"/>
    </source>
</evidence>
<sequence length="516" mass="57294">MWPFDRKKFKREVADKLADAARAEEQEKARKLAMRRAVMKSMERRASDAATKWAPPQLMPGVVPAGTTPAVAMDSLCGPTYQFLNSAAGGLYAADIQPFPGYQNLAALATRPEYRAFASTLSTELTREGIEITSKDRTKAKEMASKIKELEEACEYYGVMGIIQKAAEHDCFFGRGQISINIKGADVSVPLILDPRTIKKGSLTGFSNIEPMWTSPSAYNALDPTAPDFYKPSTWWVLGREMHASRLLTIITRPLPDMLKPAYNFSGISMSQLAQPYVENWLRTRQSVSDLVDKFSRTFLKTNMAQVLNGGEGGDVFDRVEMYVNMQSNLGLAVMDFDSEDIVQVNTPLSGLADLQSQSQEHMCSVSKIPAIKLTGISPSGLNASSEGEIRSFYDDISSVQQSYYFSPLDTMLKVIQLSKWGEIDDAITFKFKSLWQTSAKEESEIRFNKAQEAQIYITNSVIDPSEARQQLSDDPDSGWDNIDGDLEIVQPEMFDDDGADPYMPDPDVLPGEEGS</sequence>
<dbReference type="Pfam" id="PF06381">
    <property type="entry name" value="Phage_portal_3"/>
    <property type="match status" value="1"/>
</dbReference>
<proteinExistence type="predicted"/>
<dbReference type="Proteomes" id="UP000223874">
    <property type="component" value="Segment"/>
</dbReference>
<evidence type="ECO:0000313" key="3">
    <source>
        <dbReference type="EMBL" id="APU01357.1"/>
    </source>
</evidence>
<name>A0A219YBM4_9CAUD</name>
<evidence type="ECO:0000313" key="4">
    <source>
        <dbReference type="Proteomes" id="UP000223874"/>
    </source>
</evidence>
<accession>A0A219YBM4</accession>
<dbReference type="InterPro" id="IPR024459">
    <property type="entry name" value="Acb1-like_N"/>
</dbReference>
<reference evidence="3 4" key="1">
    <citation type="journal article" date="2017" name="Sci. Rep.">
        <title>Characterization and diversity of phages infecting Aeromonas salmonicida subsp. salmonicida.</title>
        <authorList>
            <person name="Vincent A.T."/>
            <person name="Paquet V.E."/>
            <person name="Bernatchez A."/>
            <person name="Tremblay D.M."/>
            <person name="Moineau S."/>
            <person name="Charette S.J."/>
        </authorList>
    </citation>
    <scope>NUCLEOTIDE SEQUENCE [LARGE SCALE GENOMIC DNA]</scope>
</reference>
<organism evidence="3 4">
    <name type="scientific">Aeromonas phage 56</name>
    <dbReference type="NCBI Taxonomy" id="1932902"/>
    <lineage>
        <taxon>Viruses</taxon>
        <taxon>Duplodnaviria</taxon>
        <taxon>Heunggongvirae</taxon>
        <taxon>Uroviricota</taxon>
        <taxon>Caudoviricetes</taxon>
        <taxon>Popoffvirus</taxon>
        <taxon>Popoffvirus pv56</taxon>
    </lineage>
</organism>